<organism evidence="1 2">
    <name type="scientific">Bacillus cereus</name>
    <dbReference type="NCBI Taxonomy" id="1396"/>
    <lineage>
        <taxon>Bacteria</taxon>
        <taxon>Bacillati</taxon>
        <taxon>Bacillota</taxon>
        <taxon>Bacilli</taxon>
        <taxon>Bacillales</taxon>
        <taxon>Bacillaceae</taxon>
        <taxon>Bacillus</taxon>
        <taxon>Bacillus cereus group</taxon>
    </lineage>
</organism>
<dbReference type="EMBL" id="NUIL01000015">
    <property type="protein sequence ID" value="PGO29291.1"/>
    <property type="molecule type" value="Genomic_DNA"/>
</dbReference>
<reference evidence="1 2" key="1">
    <citation type="submission" date="2017-09" db="EMBL/GenBank/DDBJ databases">
        <title>Large-scale bioinformatics analysis of Bacillus genomes uncovers conserved roles of natural products in bacterial physiology.</title>
        <authorList>
            <consortium name="Agbiome Team Llc"/>
            <person name="Bleich R.M."/>
            <person name="Grubbs K.J."/>
            <person name="Santa Maria K.C."/>
            <person name="Allen S.E."/>
            <person name="Farag S."/>
            <person name="Shank E.A."/>
            <person name="Bowers A."/>
        </authorList>
    </citation>
    <scope>NUCLEOTIDE SEQUENCE [LARGE SCALE GENOMIC DNA]</scope>
    <source>
        <strain evidence="1 2">AFS050027</strain>
    </source>
</reference>
<gene>
    <name evidence="1" type="ORF">CN984_12340</name>
</gene>
<comment type="caution">
    <text evidence="1">The sequence shown here is derived from an EMBL/GenBank/DDBJ whole genome shotgun (WGS) entry which is preliminary data.</text>
</comment>
<name>A0A2A7FNG6_BACCE</name>
<protein>
    <submittedName>
        <fullName evidence="1">AMP-binding protein</fullName>
    </submittedName>
</protein>
<sequence>MDRLKLLMGRQMEVSKENGIFAHQPRVNEIVDMGEDEFNNLILPFTITTETVFNGIEGEEELVERFHIFDLFFMELEEGKTVLDAVFGGQKSTDVLSNSLRYFLDVEDINILENRKKIIVNNAYIIDNDEFDKLRQIVQSIVNREDIKVEKAPKNMTQRQKEIWKKLQKGRKRTADKSALYLQDIVNYTAFGGTTFIPLEQIDKMTYYQLYNAYSSVIGKDSFNISMGYKLSEKFDMKDAIKHWTESMKIGK</sequence>
<proteinExistence type="predicted"/>
<evidence type="ECO:0000313" key="2">
    <source>
        <dbReference type="Proteomes" id="UP000223777"/>
    </source>
</evidence>
<accession>A0A2A7FNG6</accession>
<evidence type="ECO:0000313" key="1">
    <source>
        <dbReference type="EMBL" id="PGO29291.1"/>
    </source>
</evidence>
<dbReference type="Proteomes" id="UP000223777">
    <property type="component" value="Unassembled WGS sequence"/>
</dbReference>
<dbReference type="AlphaFoldDB" id="A0A2A7FNG6"/>